<evidence type="ECO:0000259" key="1">
    <source>
        <dbReference type="Pfam" id="PF14330"/>
    </source>
</evidence>
<organism evidence="2 3">
    <name type="scientific">Usitatibacter rugosus</name>
    <dbReference type="NCBI Taxonomy" id="2732067"/>
    <lineage>
        <taxon>Bacteria</taxon>
        <taxon>Pseudomonadati</taxon>
        <taxon>Pseudomonadota</taxon>
        <taxon>Betaproteobacteria</taxon>
        <taxon>Nitrosomonadales</taxon>
        <taxon>Usitatibacteraceae</taxon>
        <taxon>Usitatibacter</taxon>
    </lineage>
</organism>
<gene>
    <name evidence="2" type="ORF">DSM104443_00580</name>
</gene>
<feature type="domain" description="DUF4387" evidence="1">
    <location>
        <begin position="4"/>
        <end position="102"/>
    </location>
</feature>
<dbReference type="KEGG" id="uru:DSM104443_00580"/>
<protein>
    <recommendedName>
        <fullName evidence="1">DUF4387 domain-containing protein</fullName>
    </recommendedName>
</protein>
<dbReference type="AlphaFoldDB" id="A0A6M4GQL8"/>
<reference evidence="2 3" key="1">
    <citation type="submission" date="2020-04" db="EMBL/GenBank/DDBJ databases">
        <title>Usitatibacter rugosus gen. nov., sp. nov. and Usitatibacter palustris sp. nov., novel members of Usitatibacteraceae fam. nov. within the order Nitrosomonadales isolated from soil.</title>
        <authorList>
            <person name="Huber K.J."/>
            <person name="Neumann-Schaal M."/>
            <person name="Geppert A."/>
            <person name="Luckner M."/>
            <person name="Wanner G."/>
            <person name="Overmann J."/>
        </authorList>
    </citation>
    <scope>NUCLEOTIDE SEQUENCE [LARGE SCALE GENOMIC DNA]</scope>
    <source>
        <strain evidence="2 3">0125_3</strain>
    </source>
</reference>
<keyword evidence="3" id="KW-1185">Reference proteome</keyword>
<dbReference type="Pfam" id="PF14330">
    <property type="entry name" value="DUF4387"/>
    <property type="match status" value="1"/>
</dbReference>
<dbReference type="InterPro" id="IPR025496">
    <property type="entry name" value="DUF4387"/>
</dbReference>
<dbReference type="EMBL" id="CP053069">
    <property type="protein sequence ID" value="QJR09531.1"/>
    <property type="molecule type" value="Genomic_DNA"/>
</dbReference>
<accession>A0A6M4GQL8</accession>
<sequence length="105" mass="11401">MSTLGELADVMRSKNAGPFQITIDLMFNDRAVYDRVIGSGALSAKAIAPLYGVAEDLVRIMPFERVRAIKITVPRTTGEHGSGSAFDRDVYGAQQHGPLVDLRIP</sequence>
<dbReference type="Proteomes" id="UP000501534">
    <property type="component" value="Chromosome"/>
</dbReference>
<proteinExistence type="predicted"/>
<name>A0A6M4GQL8_9PROT</name>
<evidence type="ECO:0000313" key="3">
    <source>
        <dbReference type="Proteomes" id="UP000501534"/>
    </source>
</evidence>
<evidence type="ECO:0000313" key="2">
    <source>
        <dbReference type="EMBL" id="QJR09531.1"/>
    </source>
</evidence>